<dbReference type="STRING" id="1144275.COCOR_07627"/>
<dbReference type="InParanoid" id="H8MRP6"/>
<evidence type="ECO:0008006" key="3">
    <source>
        <dbReference type="Google" id="ProtNLM"/>
    </source>
</evidence>
<organism evidence="1 2">
    <name type="scientific">Corallococcus coralloides (strain ATCC 25202 / DSM 2259 / NBRC 100086 / M2)</name>
    <name type="common">Myxococcus coralloides</name>
    <dbReference type="NCBI Taxonomy" id="1144275"/>
    <lineage>
        <taxon>Bacteria</taxon>
        <taxon>Pseudomonadati</taxon>
        <taxon>Myxococcota</taxon>
        <taxon>Myxococcia</taxon>
        <taxon>Myxococcales</taxon>
        <taxon>Cystobacterineae</taxon>
        <taxon>Myxococcaceae</taxon>
        <taxon>Corallococcus</taxon>
    </lineage>
</organism>
<protein>
    <recommendedName>
        <fullName evidence="3">Lipoprotein</fullName>
    </recommendedName>
</protein>
<dbReference type="PROSITE" id="PS51257">
    <property type="entry name" value="PROKAR_LIPOPROTEIN"/>
    <property type="match status" value="1"/>
</dbReference>
<dbReference type="RefSeq" id="WP_014400407.1">
    <property type="nucleotide sequence ID" value="NC_017030.1"/>
</dbReference>
<dbReference type="HOGENOM" id="CLU_2092675_0_0_7"/>
<proteinExistence type="predicted"/>
<accession>H8MRP6</accession>
<evidence type="ECO:0000313" key="2">
    <source>
        <dbReference type="Proteomes" id="UP000007587"/>
    </source>
</evidence>
<name>H8MRP6_CORCM</name>
<reference evidence="1 2" key="1">
    <citation type="journal article" date="2012" name="J. Bacteriol.">
        <title>Complete Genome Sequence of the Fruiting Myxobacterium Corallococcus coralloides DSM 2259.</title>
        <authorList>
            <person name="Huntley S."/>
            <person name="Zhang Y."/>
            <person name="Treuner-Lange A."/>
            <person name="Kneip S."/>
            <person name="Sensen C.W."/>
            <person name="Sogaard-Andersen L."/>
        </authorList>
    </citation>
    <scope>NUCLEOTIDE SEQUENCE [LARGE SCALE GENOMIC DNA]</scope>
    <source>
        <strain evidence="2">ATCC 25202 / DSM 2259 / NBRC 100086 / M2</strain>
    </source>
</reference>
<sequence length="116" mass="12671">MKWGMLLGVGILGLTGCASVMGPKEPDSPPVGRATVKCVITKKGRAEQCRAITWDPTVSNARLAQGIRDIESTQYGPEEGERYGWYAEDHPYTFELRFWDPPVTDGGLTASTSLQP</sequence>
<dbReference type="AlphaFoldDB" id="H8MRP6"/>
<dbReference type="EMBL" id="CP003389">
    <property type="protein sequence ID" value="AFE07646.1"/>
    <property type="molecule type" value="Genomic_DNA"/>
</dbReference>
<dbReference type="KEGG" id="ccx:COCOR_07627"/>
<evidence type="ECO:0000313" key="1">
    <source>
        <dbReference type="EMBL" id="AFE07646.1"/>
    </source>
</evidence>
<dbReference type="OrthoDB" id="5522175at2"/>
<gene>
    <name evidence="1" type="ordered locus">COCOR_07627</name>
</gene>
<keyword evidence="2" id="KW-1185">Reference proteome</keyword>
<reference evidence="2" key="2">
    <citation type="submission" date="2012-03" db="EMBL/GenBank/DDBJ databases">
        <title>Genome sequence of the fruiting myxobacterium Corallococcus coralloides DSM 2259.</title>
        <authorList>
            <person name="Huntley S."/>
            <person name="Zhang Y."/>
            <person name="Treuner-Lange A."/>
            <person name="Sensen C.W."/>
            <person name="Sogaard-Andersen L."/>
        </authorList>
    </citation>
    <scope>NUCLEOTIDE SEQUENCE [LARGE SCALE GENOMIC DNA]</scope>
    <source>
        <strain evidence="2">ATCC 25202 / DSM 2259 / NBRC 100086 / M2</strain>
    </source>
</reference>
<dbReference type="Proteomes" id="UP000007587">
    <property type="component" value="Chromosome"/>
</dbReference>